<proteinExistence type="inferred from homology"/>
<feature type="domain" description="Smf/DprA SLOG" evidence="2">
    <location>
        <begin position="93"/>
        <end position="305"/>
    </location>
</feature>
<dbReference type="AlphaFoldDB" id="A0A7W8QQZ9"/>
<dbReference type="SUPFAM" id="SSF102405">
    <property type="entry name" value="MCP/YpsA-like"/>
    <property type="match status" value="1"/>
</dbReference>
<dbReference type="PANTHER" id="PTHR43022">
    <property type="entry name" value="PROTEIN SMF"/>
    <property type="match status" value="1"/>
</dbReference>
<dbReference type="InterPro" id="IPR003488">
    <property type="entry name" value="DprA"/>
</dbReference>
<dbReference type="NCBIfam" id="TIGR00732">
    <property type="entry name" value="dprA"/>
    <property type="match status" value="1"/>
</dbReference>
<protein>
    <submittedName>
        <fullName evidence="3">DNA processing protein</fullName>
    </submittedName>
</protein>
<dbReference type="RefSeq" id="WP_184396246.1">
    <property type="nucleotide sequence ID" value="NZ_BAAAJD010000203.1"/>
</dbReference>
<dbReference type="InterPro" id="IPR057666">
    <property type="entry name" value="DrpA_SLOG"/>
</dbReference>
<keyword evidence="4" id="KW-1185">Reference proteome</keyword>
<name>A0A7W8QQZ9_9ACTN</name>
<reference evidence="3 4" key="1">
    <citation type="submission" date="2020-08" db="EMBL/GenBank/DDBJ databases">
        <title>Sequencing the genomes of 1000 actinobacteria strains.</title>
        <authorList>
            <person name="Klenk H.-P."/>
        </authorList>
    </citation>
    <scope>NUCLEOTIDE SEQUENCE [LARGE SCALE GENOMIC DNA]</scope>
    <source>
        <strain evidence="3 4">DSM 44551</strain>
    </source>
</reference>
<organism evidence="3 4">
    <name type="scientific">Nocardiopsis composta</name>
    <dbReference type="NCBI Taxonomy" id="157465"/>
    <lineage>
        <taxon>Bacteria</taxon>
        <taxon>Bacillati</taxon>
        <taxon>Actinomycetota</taxon>
        <taxon>Actinomycetes</taxon>
        <taxon>Streptosporangiales</taxon>
        <taxon>Nocardiopsidaceae</taxon>
        <taxon>Nocardiopsis</taxon>
    </lineage>
</organism>
<gene>
    <name evidence="3" type="ORF">HDA36_005074</name>
</gene>
<evidence type="ECO:0000259" key="2">
    <source>
        <dbReference type="Pfam" id="PF02481"/>
    </source>
</evidence>
<dbReference type="PANTHER" id="PTHR43022:SF1">
    <property type="entry name" value="PROTEIN SMF"/>
    <property type="match status" value="1"/>
</dbReference>
<dbReference type="GO" id="GO:0009294">
    <property type="term" value="P:DNA-mediated transformation"/>
    <property type="evidence" value="ECO:0007669"/>
    <property type="project" value="InterPro"/>
</dbReference>
<evidence type="ECO:0000313" key="3">
    <source>
        <dbReference type="EMBL" id="MBB5434990.1"/>
    </source>
</evidence>
<comment type="caution">
    <text evidence="3">The sequence shown here is derived from an EMBL/GenBank/DDBJ whole genome shotgun (WGS) entry which is preliminary data.</text>
</comment>
<evidence type="ECO:0000313" key="4">
    <source>
        <dbReference type="Proteomes" id="UP000572635"/>
    </source>
</evidence>
<comment type="similarity">
    <text evidence="1">Belongs to the DprA/Smf family.</text>
</comment>
<dbReference type="Proteomes" id="UP000572635">
    <property type="component" value="Unassembled WGS sequence"/>
</dbReference>
<evidence type="ECO:0000256" key="1">
    <source>
        <dbReference type="ARBA" id="ARBA00006525"/>
    </source>
</evidence>
<sequence>MTGAAEGTTEDDAAARACLTAAADAGDAALGRLLRERPAAEVWAALRDGTLDRMLPASGEDRRRDRTERWRVQAAQVEADRLLDRAAEAGARLVVPGDPEWPGRLDPLGDRRPYALWVRGRKDLRNSCLRSVAVVGSRAATAYGLHVAAELGHSLAVRAWTVVSGGAYGIDSAAHRGALAGAAPTVAVLACGPDRFYPRGNEALFGEIAEHGVLVTENAPGAAPTRYGFLVRNRLIAALTPGTVVVEAGLRSGALNTAHHAQELHRTVMAVPGPVTSALSAGCHRLLRDWHAVCVGGAAEVAEQLGSIGEELAASGGTVMACDGLDEEARSILDAVPEKPGAGPAAIAAEAGTGLDTALRQLGLLAAGGFIERGPSGWRRRPGTAPP</sequence>
<accession>A0A7W8QQZ9</accession>
<dbReference type="Pfam" id="PF02481">
    <property type="entry name" value="DNA_processg_A"/>
    <property type="match status" value="1"/>
</dbReference>
<dbReference type="Gene3D" id="3.40.50.450">
    <property type="match status" value="1"/>
</dbReference>
<dbReference type="EMBL" id="JACHDB010000001">
    <property type="protein sequence ID" value="MBB5434990.1"/>
    <property type="molecule type" value="Genomic_DNA"/>
</dbReference>